<dbReference type="OrthoDB" id="9809047at2"/>
<evidence type="ECO:0000256" key="2">
    <source>
        <dbReference type="ARBA" id="ARBA00022490"/>
    </source>
</evidence>
<dbReference type="PRINTS" id="PR00107">
    <property type="entry name" value="PHOSPHOCPHPR"/>
</dbReference>
<dbReference type="KEGG" id="pflu:BWO91_15135"/>
<dbReference type="Gene3D" id="3.30.1340.10">
    <property type="entry name" value="HPr-like"/>
    <property type="match status" value="1"/>
</dbReference>
<evidence type="ECO:0000313" key="4">
    <source>
        <dbReference type="EMBL" id="ROR82688.1"/>
    </source>
</evidence>
<dbReference type="Pfam" id="PF00381">
    <property type="entry name" value="PTS-HPr"/>
    <property type="match status" value="1"/>
</dbReference>
<sequence length="89" mass="9255">MAERQATIASRVGLHARPAKLFIETVKRQPVPVTIELGDSGPLDASSILTIMSLGATNGDVVTLRAEGEGADEALAELAGLLETDLDAE</sequence>
<reference evidence="4 5" key="1">
    <citation type="submission" date="2018-11" db="EMBL/GenBank/DDBJ databases">
        <title>Sequencing the genomes of 1000 actinobacteria strains.</title>
        <authorList>
            <person name="Klenk H.-P."/>
        </authorList>
    </citation>
    <scope>NUCLEOTIDE SEQUENCE [LARGE SCALE GENOMIC DNA]</scope>
    <source>
        <strain evidence="4 5">DSM 14012</strain>
    </source>
</reference>
<dbReference type="NCBIfam" id="TIGR01003">
    <property type="entry name" value="PTS_HPr_family"/>
    <property type="match status" value="1"/>
</dbReference>
<dbReference type="EMBL" id="RKHL01000001">
    <property type="protein sequence ID" value="ROR82688.1"/>
    <property type="molecule type" value="Genomic_DNA"/>
</dbReference>
<comment type="caution">
    <text evidence="4">The sequence shown here is derived from an EMBL/GenBank/DDBJ whole genome shotgun (WGS) entry which is preliminary data.</text>
</comment>
<dbReference type="GO" id="GO:0009401">
    <property type="term" value="P:phosphoenolpyruvate-dependent sugar phosphotransferase system"/>
    <property type="evidence" value="ECO:0007669"/>
    <property type="project" value="UniProtKB-KW"/>
</dbReference>
<accession>A0A1S7BBQ0</accession>
<dbReference type="CDD" id="cd00367">
    <property type="entry name" value="PTS-HPr_like"/>
    <property type="match status" value="1"/>
</dbReference>
<dbReference type="PROSITE" id="PS51350">
    <property type="entry name" value="PTS_HPR_DOM"/>
    <property type="match status" value="1"/>
</dbReference>
<dbReference type="SUPFAM" id="SSF55594">
    <property type="entry name" value="HPr-like"/>
    <property type="match status" value="1"/>
</dbReference>
<evidence type="ECO:0000256" key="3">
    <source>
        <dbReference type="ARBA" id="ARBA00022683"/>
    </source>
</evidence>
<dbReference type="InterPro" id="IPR050399">
    <property type="entry name" value="HPr"/>
</dbReference>
<dbReference type="InterPro" id="IPR000032">
    <property type="entry name" value="HPr-like"/>
</dbReference>
<dbReference type="InterPro" id="IPR035895">
    <property type="entry name" value="HPr-like_sf"/>
</dbReference>
<proteinExistence type="predicted"/>
<keyword evidence="5" id="KW-1185">Reference proteome</keyword>
<dbReference type="AlphaFoldDB" id="A0A1S7BBQ0"/>
<dbReference type="STRING" id="150123.BWO91_15135"/>
<dbReference type="RefSeq" id="WP_056014456.1">
    <property type="nucleotide sequence ID" value="NZ_CP019402.1"/>
</dbReference>
<evidence type="ECO:0000256" key="1">
    <source>
        <dbReference type="ARBA" id="ARBA00004496"/>
    </source>
</evidence>
<keyword evidence="3" id="KW-0598">Phosphotransferase system</keyword>
<dbReference type="Proteomes" id="UP000266915">
    <property type="component" value="Unassembled WGS sequence"/>
</dbReference>
<dbReference type="GO" id="GO:0005737">
    <property type="term" value="C:cytoplasm"/>
    <property type="evidence" value="ECO:0007669"/>
    <property type="project" value="UniProtKB-SubCell"/>
</dbReference>
<dbReference type="PANTHER" id="PTHR33705:SF2">
    <property type="entry name" value="PHOSPHOCARRIER PROTEIN NPR"/>
    <property type="match status" value="1"/>
</dbReference>
<comment type="subcellular location">
    <subcellularLocation>
        <location evidence="1">Cytoplasm</location>
    </subcellularLocation>
</comment>
<evidence type="ECO:0000313" key="5">
    <source>
        <dbReference type="Proteomes" id="UP000266915"/>
    </source>
</evidence>
<keyword evidence="2" id="KW-0963">Cytoplasm</keyword>
<organism evidence="4 5">
    <name type="scientific">Plantibacter flavus</name>
    <dbReference type="NCBI Taxonomy" id="150123"/>
    <lineage>
        <taxon>Bacteria</taxon>
        <taxon>Bacillati</taxon>
        <taxon>Actinomycetota</taxon>
        <taxon>Actinomycetes</taxon>
        <taxon>Micrococcales</taxon>
        <taxon>Microbacteriaceae</taxon>
        <taxon>Plantibacter</taxon>
    </lineage>
</organism>
<dbReference type="PANTHER" id="PTHR33705">
    <property type="entry name" value="PHOSPHOCARRIER PROTEIN HPR"/>
    <property type="match status" value="1"/>
</dbReference>
<protein>
    <submittedName>
        <fullName evidence="4">Phosphocarrier protein HPr</fullName>
    </submittedName>
</protein>
<gene>
    <name evidence="4" type="ORF">EDD42_2782</name>
</gene>
<name>A0A1S7BBQ0_9MICO</name>